<keyword evidence="8" id="KW-0732">Signal</keyword>
<dbReference type="InterPro" id="IPR001789">
    <property type="entry name" value="Sig_transdc_resp-reg_receiver"/>
</dbReference>
<dbReference type="EMBL" id="JAERRB010000011">
    <property type="protein sequence ID" value="MBL0744422.1"/>
    <property type="molecule type" value="Genomic_DNA"/>
</dbReference>
<feature type="modified residue" description="4-aspartylphosphate" evidence="6">
    <location>
        <position position="1203"/>
    </location>
</feature>
<dbReference type="Gene3D" id="2.60.40.10">
    <property type="entry name" value="Immunoglobulins"/>
    <property type="match status" value="1"/>
</dbReference>
<keyword evidence="5" id="KW-0804">Transcription</keyword>
<dbReference type="InterPro" id="IPR003661">
    <property type="entry name" value="HisK_dim/P_dom"/>
</dbReference>
<feature type="signal peptide" evidence="8">
    <location>
        <begin position="1"/>
        <end position="19"/>
    </location>
</feature>
<dbReference type="InterPro" id="IPR036097">
    <property type="entry name" value="HisK_dim/P_sf"/>
</dbReference>
<dbReference type="InterPro" id="IPR005467">
    <property type="entry name" value="His_kinase_dom"/>
</dbReference>
<evidence type="ECO:0000259" key="10">
    <source>
        <dbReference type="PROSITE" id="PS50109"/>
    </source>
</evidence>
<gene>
    <name evidence="12" type="ORF">JI741_24530</name>
</gene>
<evidence type="ECO:0000256" key="1">
    <source>
        <dbReference type="ARBA" id="ARBA00000085"/>
    </source>
</evidence>
<dbReference type="Pfam" id="PF07494">
    <property type="entry name" value="Reg_prop"/>
    <property type="match status" value="3"/>
</dbReference>
<dbReference type="PROSITE" id="PS50109">
    <property type="entry name" value="HIS_KIN"/>
    <property type="match status" value="1"/>
</dbReference>
<dbReference type="InterPro" id="IPR013783">
    <property type="entry name" value="Ig-like_fold"/>
</dbReference>
<evidence type="ECO:0000313" key="12">
    <source>
        <dbReference type="EMBL" id="MBL0744422.1"/>
    </source>
</evidence>
<dbReference type="PANTHER" id="PTHR43547:SF2">
    <property type="entry name" value="HYBRID SIGNAL TRANSDUCTION HISTIDINE KINASE C"/>
    <property type="match status" value="1"/>
</dbReference>
<dbReference type="PRINTS" id="PR00344">
    <property type="entry name" value="BCTRLSENSOR"/>
</dbReference>
<dbReference type="Gene3D" id="1.10.10.60">
    <property type="entry name" value="Homeodomain-like"/>
    <property type="match status" value="2"/>
</dbReference>
<evidence type="ECO:0000256" key="8">
    <source>
        <dbReference type="SAM" id="SignalP"/>
    </source>
</evidence>
<comment type="catalytic activity">
    <reaction evidence="1">
        <text>ATP + protein L-histidine = ADP + protein N-phospho-L-histidine.</text>
        <dbReference type="EC" id="2.7.13.3"/>
    </reaction>
</comment>
<evidence type="ECO:0000256" key="3">
    <source>
        <dbReference type="ARBA" id="ARBA00022553"/>
    </source>
</evidence>
<dbReference type="Gene3D" id="3.30.565.10">
    <property type="entry name" value="Histidine kinase-like ATPase, C-terminal domain"/>
    <property type="match status" value="1"/>
</dbReference>
<sequence length="1411" mass="160792">MRRFSITAILVLTTLLAFAQRGNYNIYNLSSENGLPTSDFQFVYQDSYGFLWLASYDGLFRWDGYAFKKYYHNEKDPNSLNHNIVYSVFEDSQRHLWIGTIEGLNLYDRAIDGFIKCTIGQQGQKIPVNAILEDSKHRLWLGTSFGLCTYDHTRGTSEWHNNQSSDDIIFALAVDASDNIWAGTFNDGLRMFSPETKTFTSFRHTKNDARTIASDKIKSLLIDHENKIWVGTADNGVSVVNTHGKVLKHYPHFTKDQSAIQGTINCIYEDKRKTIWIGVGRESLFYMDGDHPEPLTETLNDNNQNQFLSVSSICEDSFGNIWFATNGNGLFYTNATKNVFENYLRTTGNVKGLESNTVTCFYEDTNQNIWIGTDGGGLLKFDPRNKSFARFTAATHKFSSNAISDIKGDAHGNLWLTTWHGGVIQFDPQTNRVANFVNDPANENSLIYNDAKTLLVDDTILWIGTHGKGLTAYDFKRRAFIHHKNNTVFPFNLNLPAWINHLYKDSKQRLWISTYGGLFVFDGKRLDHYTHSTDTLTISSNSVNMVTEDNTGRIWVISESGGLDRYDERANNFVRLSEKFHLPETMKAIVADERNTLWITSNEGIISFNEDTHTLKRYDASEGLQGNTFFHKAALRAKNGKLYLGGPRGFNAFHPDSLKALPIPSHFYLTDLYIYNQKQTPNSSTSPLKKVLSLTDQLTLTHEQSFFSIEFAAVNFYSPTKTQYAYILEGLHDQWIDLQKERKVSFTNLDPGTYTLRVRYTDIAGAWDKAENKFSIVILPPWWKTLWFKFAVVILAITVISGVFYIRVNAIKKRNEFLKDEVQRRTHELSEANEFLIERNEEINLQKERLEEFNEEILRQSDKILDQQMHISGQNQKLEHHVDELQKLNKTKDHFFSILAHDLKNPISALTGISDFVKNNFTKLEKKDAQEYLNSIYKSSNAIYDLLINLLNWSQTQSKSIEYSPVTVSVKELVQENATLLEQQFTNKHITLQINVNPEHFIFADYNMTNTVIRNILSNSVKFTEYNGTVTITSHEHDDEIILSLSDTGVGMTRDQLQALFKLDKSNISVGTAGERGTGLGLIVSKEFIEINKGRIEVQSEAGKGTTFLITLPKAVAATKGKTKLTKMTVANDSLALGFWEAFPMEKLTKIKGKKILIVDDNRELRTYLKLLISETFEIFEAENGKEGLALALEVQPTAIISDIIMPQMNGIEFCKEIKGNTSTSHIPVILLTSQSEERSQLSGYEAGADAYLTKPVKKEILIQVILNLIQNQEKVRERMRDNILGDNTTHSENIVVNKRDEEFLNRLIEFINQNLSDTTLDARILGEEFGISRSILYTKIKTLTGQSVHEFIKSIRLKQSLKLLLEGRLTISQVALEVGFNSHSYFDKCFIKQFGMGPKEYVNKRKGSKV</sequence>
<dbReference type="InterPro" id="IPR011123">
    <property type="entry name" value="Y_Y_Y"/>
</dbReference>
<dbReference type="PANTHER" id="PTHR43547">
    <property type="entry name" value="TWO-COMPONENT HISTIDINE KINASE"/>
    <property type="match status" value="1"/>
</dbReference>
<dbReference type="InterPro" id="IPR018060">
    <property type="entry name" value="HTH_AraC"/>
</dbReference>
<dbReference type="PROSITE" id="PS01124">
    <property type="entry name" value="HTH_ARAC_FAMILY_2"/>
    <property type="match status" value="1"/>
</dbReference>
<dbReference type="Pfam" id="PF02518">
    <property type="entry name" value="HATPase_c"/>
    <property type="match status" value="1"/>
</dbReference>
<dbReference type="SUPFAM" id="SSF46689">
    <property type="entry name" value="Homeodomain-like"/>
    <property type="match status" value="1"/>
</dbReference>
<evidence type="ECO:0000313" key="13">
    <source>
        <dbReference type="Proteomes" id="UP000613030"/>
    </source>
</evidence>
<dbReference type="Gene3D" id="2.130.10.10">
    <property type="entry name" value="YVTN repeat-like/Quinoprotein amine dehydrogenase"/>
    <property type="match status" value="3"/>
</dbReference>
<dbReference type="Gene3D" id="1.10.287.130">
    <property type="match status" value="1"/>
</dbReference>
<dbReference type="RefSeq" id="WP_202014078.1">
    <property type="nucleotide sequence ID" value="NZ_JAERRB010000011.1"/>
</dbReference>
<dbReference type="CDD" id="cd00082">
    <property type="entry name" value="HisKA"/>
    <property type="match status" value="1"/>
</dbReference>
<dbReference type="EC" id="2.7.13.3" evidence="2"/>
<comment type="caution">
    <text evidence="12">The sequence shown here is derived from an EMBL/GenBank/DDBJ whole genome shotgun (WGS) entry which is preliminary data.</text>
</comment>
<evidence type="ECO:0000256" key="5">
    <source>
        <dbReference type="ARBA" id="ARBA00023163"/>
    </source>
</evidence>
<feature type="domain" description="Histidine kinase" evidence="10">
    <location>
        <begin position="898"/>
        <end position="1116"/>
    </location>
</feature>
<dbReference type="Gene3D" id="3.40.50.2300">
    <property type="match status" value="1"/>
</dbReference>
<dbReference type="InterPro" id="IPR009057">
    <property type="entry name" value="Homeodomain-like_sf"/>
</dbReference>
<name>A0ABS1KYT4_9BACT</name>
<dbReference type="InterPro" id="IPR011110">
    <property type="entry name" value="Reg_prop"/>
</dbReference>
<evidence type="ECO:0000259" key="11">
    <source>
        <dbReference type="PROSITE" id="PS50110"/>
    </source>
</evidence>
<dbReference type="InterPro" id="IPR003594">
    <property type="entry name" value="HATPase_dom"/>
</dbReference>
<dbReference type="Pfam" id="PF00072">
    <property type="entry name" value="Response_reg"/>
    <property type="match status" value="1"/>
</dbReference>
<keyword evidence="7" id="KW-0175">Coiled coil</keyword>
<dbReference type="SUPFAM" id="SSF63829">
    <property type="entry name" value="Calcium-dependent phosphotriesterase"/>
    <property type="match status" value="3"/>
</dbReference>
<dbReference type="SUPFAM" id="SSF47384">
    <property type="entry name" value="Homodimeric domain of signal transducing histidine kinase"/>
    <property type="match status" value="1"/>
</dbReference>
<feature type="coiled-coil region" evidence="7">
    <location>
        <begin position="833"/>
        <end position="891"/>
    </location>
</feature>
<feature type="domain" description="HTH araC/xylS-type" evidence="9">
    <location>
        <begin position="1306"/>
        <end position="1405"/>
    </location>
</feature>
<evidence type="ECO:0000256" key="4">
    <source>
        <dbReference type="ARBA" id="ARBA00023015"/>
    </source>
</evidence>
<dbReference type="Pfam" id="PF00512">
    <property type="entry name" value="HisKA"/>
    <property type="match status" value="1"/>
</dbReference>
<dbReference type="SMART" id="SM00448">
    <property type="entry name" value="REC"/>
    <property type="match status" value="1"/>
</dbReference>
<evidence type="ECO:0000259" key="9">
    <source>
        <dbReference type="PROSITE" id="PS01124"/>
    </source>
</evidence>
<dbReference type="InterPro" id="IPR036890">
    <property type="entry name" value="HATPase_C_sf"/>
</dbReference>
<feature type="chain" id="PRO_5045170296" description="histidine kinase" evidence="8">
    <location>
        <begin position="20"/>
        <end position="1411"/>
    </location>
</feature>
<keyword evidence="3 6" id="KW-0597">Phosphoprotein</keyword>
<dbReference type="InterPro" id="IPR004358">
    <property type="entry name" value="Sig_transdc_His_kin-like_C"/>
</dbReference>
<dbReference type="SUPFAM" id="SSF55874">
    <property type="entry name" value="ATPase domain of HSP90 chaperone/DNA topoisomerase II/histidine kinase"/>
    <property type="match status" value="1"/>
</dbReference>
<dbReference type="SMART" id="SM00388">
    <property type="entry name" value="HisKA"/>
    <property type="match status" value="1"/>
</dbReference>
<evidence type="ECO:0000256" key="6">
    <source>
        <dbReference type="PROSITE-ProRule" id="PRU00169"/>
    </source>
</evidence>
<keyword evidence="13" id="KW-1185">Reference proteome</keyword>
<keyword evidence="4" id="KW-0805">Transcription regulation</keyword>
<dbReference type="SMART" id="SM00387">
    <property type="entry name" value="HATPase_c"/>
    <property type="match status" value="1"/>
</dbReference>
<dbReference type="Proteomes" id="UP000613030">
    <property type="component" value="Unassembled WGS sequence"/>
</dbReference>
<evidence type="ECO:0000256" key="2">
    <source>
        <dbReference type="ARBA" id="ARBA00012438"/>
    </source>
</evidence>
<dbReference type="Pfam" id="PF07495">
    <property type="entry name" value="Y_Y_Y"/>
    <property type="match status" value="1"/>
</dbReference>
<dbReference type="SMART" id="SM00342">
    <property type="entry name" value="HTH_ARAC"/>
    <property type="match status" value="1"/>
</dbReference>
<proteinExistence type="predicted"/>
<dbReference type="Pfam" id="PF12833">
    <property type="entry name" value="HTH_18"/>
    <property type="match status" value="1"/>
</dbReference>
<feature type="domain" description="Response regulatory" evidence="11">
    <location>
        <begin position="1155"/>
        <end position="1270"/>
    </location>
</feature>
<dbReference type="SUPFAM" id="SSF52172">
    <property type="entry name" value="CheY-like"/>
    <property type="match status" value="1"/>
</dbReference>
<dbReference type="InterPro" id="IPR011006">
    <property type="entry name" value="CheY-like_superfamily"/>
</dbReference>
<dbReference type="InterPro" id="IPR015943">
    <property type="entry name" value="WD40/YVTN_repeat-like_dom_sf"/>
</dbReference>
<dbReference type="PROSITE" id="PS50110">
    <property type="entry name" value="RESPONSE_REGULATORY"/>
    <property type="match status" value="1"/>
</dbReference>
<evidence type="ECO:0000256" key="7">
    <source>
        <dbReference type="SAM" id="Coils"/>
    </source>
</evidence>
<accession>A0ABS1KYT4</accession>
<organism evidence="12 13">
    <name type="scientific">Chryseolinea lacunae</name>
    <dbReference type="NCBI Taxonomy" id="2801331"/>
    <lineage>
        <taxon>Bacteria</taxon>
        <taxon>Pseudomonadati</taxon>
        <taxon>Bacteroidota</taxon>
        <taxon>Cytophagia</taxon>
        <taxon>Cytophagales</taxon>
        <taxon>Fulvivirgaceae</taxon>
        <taxon>Chryseolinea</taxon>
    </lineage>
</organism>
<protein>
    <recommendedName>
        <fullName evidence="2">histidine kinase</fullName>
        <ecNumber evidence="2">2.7.13.3</ecNumber>
    </recommendedName>
</protein>
<reference evidence="12 13" key="1">
    <citation type="submission" date="2021-01" db="EMBL/GenBank/DDBJ databases">
        <title>Chryseolinea sp. Jin1 Genome sequencing and assembly.</title>
        <authorList>
            <person name="Kim I."/>
        </authorList>
    </citation>
    <scope>NUCLEOTIDE SEQUENCE [LARGE SCALE GENOMIC DNA]</scope>
    <source>
        <strain evidence="12 13">Jin1</strain>
    </source>
</reference>